<feature type="compositionally biased region" description="Basic and acidic residues" evidence="1">
    <location>
        <begin position="480"/>
        <end position="492"/>
    </location>
</feature>
<evidence type="ECO:0000313" key="2">
    <source>
        <dbReference type="EMBL" id="CAG5135354.1"/>
    </source>
</evidence>
<dbReference type="AlphaFoldDB" id="A0A8S4A251"/>
<dbReference type="PANTHER" id="PTHR21219:SF3">
    <property type="entry name" value="FI19613P1"/>
    <property type="match status" value="1"/>
</dbReference>
<keyword evidence="3" id="KW-1185">Reference proteome</keyword>
<organism evidence="2 3">
    <name type="scientific">Candidula unifasciata</name>
    <dbReference type="NCBI Taxonomy" id="100452"/>
    <lineage>
        <taxon>Eukaryota</taxon>
        <taxon>Metazoa</taxon>
        <taxon>Spiralia</taxon>
        <taxon>Lophotrochozoa</taxon>
        <taxon>Mollusca</taxon>
        <taxon>Gastropoda</taxon>
        <taxon>Heterobranchia</taxon>
        <taxon>Euthyneura</taxon>
        <taxon>Panpulmonata</taxon>
        <taxon>Eupulmonata</taxon>
        <taxon>Stylommatophora</taxon>
        <taxon>Helicina</taxon>
        <taxon>Helicoidea</taxon>
        <taxon>Geomitridae</taxon>
        <taxon>Candidula</taxon>
    </lineage>
</organism>
<dbReference type="OrthoDB" id="10007483at2759"/>
<evidence type="ECO:0008006" key="4">
    <source>
        <dbReference type="Google" id="ProtNLM"/>
    </source>
</evidence>
<feature type="region of interest" description="Disordered" evidence="1">
    <location>
        <begin position="462"/>
        <end position="524"/>
    </location>
</feature>
<evidence type="ECO:0000256" key="1">
    <source>
        <dbReference type="SAM" id="MobiDB-lite"/>
    </source>
</evidence>
<feature type="region of interest" description="Disordered" evidence="1">
    <location>
        <begin position="360"/>
        <end position="426"/>
    </location>
</feature>
<accession>A0A8S4A251</accession>
<protein>
    <recommendedName>
        <fullName evidence="4">PID domain-containing protein</fullName>
    </recommendedName>
</protein>
<dbReference type="Proteomes" id="UP000678393">
    <property type="component" value="Unassembled WGS sequence"/>
</dbReference>
<feature type="compositionally biased region" description="Basic residues" evidence="1">
    <location>
        <begin position="493"/>
        <end position="507"/>
    </location>
</feature>
<comment type="caution">
    <text evidence="2">The sequence shown here is derived from an EMBL/GenBank/DDBJ whole genome shotgun (WGS) entry which is preliminary data.</text>
</comment>
<sequence length="586" mass="64813">MVIQHSSTPALSKEVLYIGSAVPLETSEGLEAIQQPLRSRYPVDNDENVQGILSILSILPSGIQLRYKNDPSHVVLFPFSSLTMCAAVRCVKIINAATNEVSARFVSLSSPEAGGANNQRPAIFTAITRRTKGRQVLECHGFITMTPKDALELVQWTSTLDKRSKQKGLESLKTGASSSAYDVSRADSSFFTETASLPEFPIQLVPGDSVEPVSPATSPAFYKEPPPNGFFYSTKNAQVKKYSLHKFSGAAGADDTHSSIPAGTDHFERLPGYASSHYSTSGAVLPTVPRQPVLVPIHPYSHLSPPLPAYTRPVFVGPPPPPPTMFAYPRPRFFSPPPVMRARPVPVLVPPPVYNDSTYLRAKVGRRGSRESSRSTSPSSIPESAQLNGKPHRKFHPHDETSQSSSRPRTPPTDYDAPSSRGHRVSRKEDFYLRQNVHPASSQVQAARGFKGYYWAPPYGYYSLPHPTGPARPRSVPPYVERREKKSKNKEAKKSKKTKKRSSKKGHHENAHDESTDSVGYTSEIADNRLPRDFRRVENQFKHERAFSKSLAEEKRNSLKGSTAFNAYSLNNTVGNNENDFPPTMY</sequence>
<reference evidence="2" key="1">
    <citation type="submission" date="2021-04" db="EMBL/GenBank/DDBJ databases">
        <authorList>
            <consortium name="Molecular Ecology Group"/>
        </authorList>
    </citation>
    <scope>NUCLEOTIDE SEQUENCE</scope>
</reference>
<evidence type="ECO:0000313" key="3">
    <source>
        <dbReference type="Proteomes" id="UP000678393"/>
    </source>
</evidence>
<dbReference type="PANTHER" id="PTHR21219">
    <property type="entry name" value="FI19613P1"/>
    <property type="match status" value="1"/>
</dbReference>
<name>A0A8S4A251_9EUPU</name>
<feature type="compositionally biased region" description="Low complexity" evidence="1">
    <location>
        <begin position="374"/>
        <end position="384"/>
    </location>
</feature>
<dbReference type="EMBL" id="CAJHNH020008223">
    <property type="protein sequence ID" value="CAG5135354.1"/>
    <property type="molecule type" value="Genomic_DNA"/>
</dbReference>
<gene>
    <name evidence="2" type="ORF">CUNI_LOCUS20912</name>
</gene>
<proteinExistence type="predicted"/>